<dbReference type="AlphaFoldDB" id="A0A1G8CAU6"/>
<accession>A0A1G8CAU6</accession>
<dbReference type="OrthoDB" id="765844at2"/>
<dbReference type="EMBL" id="FNCH01000024">
    <property type="protein sequence ID" value="SDH42495.1"/>
    <property type="molecule type" value="Genomic_DNA"/>
</dbReference>
<dbReference type="STRING" id="405671.SAMN05421827_11783"/>
<reference evidence="2" key="1">
    <citation type="submission" date="2016-10" db="EMBL/GenBank/DDBJ databases">
        <authorList>
            <person name="de Groot N.N."/>
        </authorList>
    </citation>
    <scope>NUCLEOTIDE SEQUENCE [LARGE SCALE GENOMIC DNA]</scope>
    <source>
        <strain evidence="2">DSM 17933</strain>
    </source>
</reference>
<evidence type="ECO:0000313" key="3">
    <source>
        <dbReference type="Proteomes" id="UP000199643"/>
    </source>
</evidence>
<dbReference type="PROSITE" id="PS51257">
    <property type="entry name" value="PROKAR_LIPOPROTEIN"/>
    <property type="match status" value="1"/>
</dbReference>
<keyword evidence="3" id="KW-1185">Reference proteome</keyword>
<evidence type="ECO:0000313" key="2">
    <source>
        <dbReference type="EMBL" id="SDH42495.1"/>
    </source>
</evidence>
<name>A0A1G8CAU6_9SPHI</name>
<gene>
    <name evidence="1" type="ORF">SAMN05421827_11783</name>
    <name evidence="2" type="ORF">SAMN05421827_12430</name>
</gene>
<sequence>MKKLILILTVCLALGCKKDLDKTLTKKDWRIESVTVSPAMTIGKKTSTDYIELMGPSSCVSNSMISFSKDGTYTSGSNGALCDLKPDTSIKTWRRDGDQIFLSYAPQSPLILSGDKLTQTTSTPPQGGIIYTFVFVYKSK</sequence>
<organism evidence="2 3">
    <name type="scientific">Pedobacter terrae</name>
    <dbReference type="NCBI Taxonomy" id="405671"/>
    <lineage>
        <taxon>Bacteria</taxon>
        <taxon>Pseudomonadati</taxon>
        <taxon>Bacteroidota</taxon>
        <taxon>Sphingobacteriia</taxon>
        <taxon>Sphingobacteriales</taxon>
        <taxon>Sphingobacteriaceae</taxon>
        <taxon>Pedobacter</taxon>
    </lineage>
</organism>
<dbReference type="Proteomes" id="UP000199643">
    <property type="component" value="Unassembled WGS sequence"/>
</dbReference>
<evidence type="ECO:0008006" key="4">
    <source>
        <dbReference type="Google" id="ProtNLM"/>
    </source>
</evidence>
<protein>
    <recommendedName>
        <fullName evidence="4">Lipocalin-like domain-containing protein</fullName>
    </recommendedName>
</protein>
<dbReference type="RefSeq" id="WP_090502622.1">
    <property type="nucleotide sequence ID" value="NZ_FNCH01000017.1"/>
</dbReference>
<dbReference type="EMBL" id="FNCH01000017">
    <property type="protein sequence ID" value="SDH13849.1"/>
    <property type="molecule type" value="Genomic_DNA"/>
</dbReference>
<evidence type="ECO:0000313" key="1">
    <source>
        <dbReference type="EMBL" id="SDH13849.1"/>
    </source>
</evidence>
<reference evidence="3" key="2">
    <citation type="submission" date="2016-10" db="EMBL/GenBank/DDBJ databases">
        <authorList>
            <person name="Varghese N."/>
            <person name="Submissions S."/>
        </authorList>
    </citation>
    <scope>NUCLEOTIDE SEQUENCE [LARGE SCALE GENOMIC DNA]</scope>
    <source>
        <strain evidence="3">DSM 17933</strain>
    </source>
</reference>
<proteinExistence type="predicted"/>